<proteinExistence type="predicted"/>
<accession>W4LFC7</accession>
<keyword evidence="4" id="KW-1185">Reference proteome</keyword>
<dbReference type="EMBL" id="AZHW01000754">
    <property type="protein sequence ID" value="ETW96712.1"/>
    <property type="molecule type" value="Genomic_DNA"/>
</dbReference>
<evidence type="ECO:0000256" key="1">
    <source>
        <dbReference type="ARBA" id="ARBA00004613"/>
    </source>
</evidence>
<dbReference type="InterPro" id="IPR001343">
    <property type="entry name" value="Hemolysn_Ca-bd"/>
</dbReference>
<dbReference type="GO" id="GO:0005509">
    <property type="term" value="F:calcium ion binding"/>
    <property type="evidence" value="ECO:0007669"/>
    <property type="project" value="InterPro"/>
</dbReference>
<comment type="caution">
    <text evidence="3">The sequence shown here is derived from an EMBL/GenBank/DDBJ whole genome shotgun (WGS) entry which is preliminary data.</text>
</comment>
<evidence type="ECO:0008006" key="5">
    <source>
        <dbReference type="Google" id="ProtNLM"/>
    </source>
</evidence>
<dbReference type="InterPro" id="IPR050557">
    <property type="entry name" value="RTX_toxin/Mannuronan_C5-epim"/>
</dbReference>
<dbReference type="Pfam" id="PF00353">
    <property type="entry name" value="HemolysinCabind"/>
    <property type="match status" value="3"/>
</dbReference>
<gene>
    <name evidence="3" type="ORF">ETSY1_25500</name>
</gene>
<evidence type="ECO:0000313" key="4">
    <source>
        <dbReference type="Proteomes" id="UP000019141"/>
    </source>
</evidence>
<dbReference type="HOGENOM" id="CLU_1164186_0_0_7"/>
<dbReference type="AlphaFoldDB" id="W4LFC7"/>
<dbReference type="PANTHER" id="PTHR38340">
    <property type="entry name" value="S-LAYER PROTEIN"/>
    <property type="match status" value="1"/>
</dbReference>
<reference evidence="3 4" key="1">
    <citation type="journal article" date="2014" name="Nature">
        <title>An environmental bacterial taxon with a large and distinct metabolic repertoire.</title>
        <authorList>
            <person name="Wilson M.C."/>
            <person name="Mori T."/>
            <person name="Ruckert C."/>
            <person name="Uria A.R."/>
            <person name="Helf M.J."/>
            <person name="Takada K."/>
            <person name="Gernert C."/>
            <person name="Steffens U.A."/>
            <person name="Heycke N."/>
            <person name="Schmitt S."/>
            <person name="Rinke C."/>
            <person name="Helfrich E.J."/>
            <person name="Brachmann A.O."/>
            <person name="Gurgui C."/>
            <person name="Wakimoto T."/>
            <person name="Kracht M."/>
            <person name="Crusemann M."/>
            <person name="Hentschel U."/>
            <person name="Abe I."/>
            <person name="Matsunaga S."/>
            <person name="Kalinowski J."/>
            <person name="Takeyama H."/>
            <person name="Piel J."/>
        </authorList>
    </citation>
    <scope>NUCLEOTIDE SEQUENCE [LARGE SCALE GENOMIC DNA]</scope>
    <source>
        <strain evidence="4">TSY1</strain>
    </source>
</reference>
<protein>
    <recommendedName>
        <fullName evidence="5">Calcium-binding protein</fullName>
    </recommendedName>
</protein>
<dbReference type="GO" id="GO:0005576">
    <property type="term" value="C:extracellular region"/>
    <property type="evidence" value="ECO:0007669"/>
    <property type="project" value="UniProtKB-SubCell"/>
</dbReference>
<dbReference type="Gene3D" id="2.150.10.10">
    <property type="entry name" value="Serralysin-like metalloprotease, C-terminal"/>
    <property type="match status" value="2"/>
</dbReference>
<comment type="subcellular location">
    <subcellularLocation>
        <location evidence="1">Secreted</location>
    </subcellularLocation>
</comment>
<sequence>MKNANATPCAQVQPSGPAAWKTHRLAGGPGRFFFLVLSAFLLLALFPPGGASAKGDGFITTCGNYEIFQREGKGEYYAKPAFAGTLIVGTSGNDYLYGTADNDLIVGLGGKDNLWGEAGADTICGGPGHDYINGGPDHDTIDGGPGHDQIWGGEGHDTINGGPDHDHLWGEAGNDSLKGGRGDDSLWGFEGDDFLDGGPDDDYLDGMEGYDVCQDDEYWRKPVNCEEPAASANSNSPA</sequence>
<dbReference type="PRINTS" id="PR00313">
    <property type="entry name" value="CABNDNGRPT"/>
</dbReference>
<organism evidence="3 4">
    <name type="scientific">Entotheonella factor</name>
    <dbReference type="NCBI Taxonomy" id="1429438"/>
    <lineage>
        <taxon>Bacteria</taxon>
        <taxon>Pseudomonadati</taxon>
        <taxon>Nitrospinota/Tectimicrobiota group</taxon>
        <taxon>Candidatus Tectimicrobiota</taxon>
        <taxon>Candidatus Entotheonellia</taxon>
        <taxon>Candidatus Entotheonellales</taxon>
        <taxon>Candidatus Entotheonellaceae</taxon>
        <taxon>Candidatus Entotheonella</taxon>
    </lineage>
</organism>
<dbReference type="PANTHER" id="PTHR38340:SF1">
    <property type="entry name" value="S-LAYER PROTEIN"/>
    <property type="match status" value="1"/>
</dbReference>
<dbReference type="InterPro" id="IPR018511">
    <property type="entry name" value="Hemolysin-typ_Ca-bd_CS"/>
</dbReference>
<dbReference type="InterPro" id="IPR011049">
    <property type="entry name" value="Serralysin-like_metalloprot_C"/>
</dbReference>
<evidence type="ECO:0000313" key="3">
    <source>
        <dbReference type="EMBL" id="ETW96712.1"/>
    </source>
</evidence>
<dbReference type="Proteomes" id="UP000019141">
    <property type="component" value="Unassembled WGS sequence"/>
</dbReference>
<evidence type="ECO:0000256" key="2">
    <source>
        <dbReference type="ARBA" id="ARBA00022525"/>
    </source>
</evidence>
<dbReference type="PROSITE" id="PS00330">
    <property type="entry name" value="HEMOLYSIN_CALCIUM"/>
    <property type="match status" value="1"/>
</dbReference>
<dbReference type="SUPFAM" id="SSF51120">
    <property type="entry name" value="beta-Roll"/>
    <property type="match status" value="2"/>
</dbReference>
<name>W4LFC7_ENTF1</name>
<keyword evidence="2" id="KW-0964">Secreted</keyword>